<feature type="domain" description="Peptidase C1A papain C-terminal" evidence="4">
    <location>
        <begin position="74"/>
        <end position="225"/>
    </location>
</feature>
<accession>A0A024TDL6</accession>
<dbReference type="PROSITE" id="PS00639">
    <property type="entry name" value="THIOL_PROTEASE_HIS"/>
    <property type="match status" value="1"/>
</dbReference>
<dbReference type="GeneID" id="20090564"/>
<dbReference type="InterPro" id="IPR038765">
    <property type="entry name" value="Papain-like_cys_pep_sf"/>
</dbReference>
<organism evidence="5">
    <name type="scientific">Aphanomyces invadans</name>
    <dbReference type="NCBI Taxonomy" id="157072"/>
    <lineage>
        <taxon>Eukaryota</taxon>
        <taxon>Sar</taxon>
        <taxon>Stramenopiles</taxon>
        <taxon>Oomycota</taxon>
        <taxon>Saprolegniomycetes</taxon>
        <taxon>Saprolegniales</taxon>
        <taxon>Verrucalvaceae</taxon>
        <taxon>Aphanomyces</taxon>
    </lineage>
</organism>
<dbReference type="RefSeq" id="XP_008879266.1">
    <property type="nucleotide sequence ID" value="XM_008881044.1"/>
</dbReference>
<feature type="region of interest" description="Disordered" evidence="3">
    <location>
        <begin position="1"/>
        <end position="52"/>
    </location>
</feature>
<protein>
    <recommendedName>
        <fullName evidence="4">Peptidase C1A papain C-terminal domain-containing protein</fullName>
    </recommendedName>
</protein>
<feature type="compositionally biased region" description="Polar residues" evidence="3">
    <location>
        <begin position="299"/>
        <end position="311"/>
    </location>
</feature>
<reference evidence="5" key="1">
    <citation type="submission" date="2013-12" db="EMBL/GenBank/DDBJ databases">
        <title>The Genome Sequence of Aphanomyces invadans NJM9701.</title>
        <authorList>
            <consortium name="The Broad Institute Genomics Platform"/>
            <person name="Russ C."/>
            <person name="Tyler B."/>
            <person name="van West P."/>
            <person name="Dieguez-Uribeondo J."/>
            <person name="Young S.K."/>
            <person name="Zeng Q."/>
            <person name="Gargeya S."/>
            <person name="Fitzgerald M."/>
            <person name="Abouelleil A."/>
            <person name="Alvarado L."/>
            <person name="Chapman S.B."/>
            <person name="Gainer-Dewar J."/>
            <person name="Goldberg J."/>
            <person name="Griggs A."/>
            <person name="Gujja S."/>
            <person name="Hansen M."/>
            <person name="Howarth C."/>
            <person name="Imamovic A."/>
            <person name="Ireland A."/>
            <person name="Larimer J."/>
            <person name="McCowan C."/>
            <person name="Murphy C."/>
            <person name="Pearson M."/>
            <person name="Poon T.W."/>
            <person name="Priest M."/>
            <person name="Roberts A."/>
            <person name="Saif S."/>
            <person name="Shea T."/>
            <person name="Sykes S."/>
            <person name="Wortman J."/>
            <person name="Nusbaum C."/>
            <person name="Birren B."/>
        </authorList>
    </citation>
    <scope>NUCLEOTIDE SEQUENCE [LARGE SCALE GENOMIC DNA]</scope>
    <source>
        <strain evidence="5">NJM9701</strain>
    </source>
</reference>
<evidence type="ECO:0000256" key="1">
    <source>
        <dbReference type="ARBA" id="ARBA00008455"/>
    </source>
</evidence>
<dbReference type="eggNOG" id="KOG1543">
    <property type="taxonomic scope" value="Eukaryota"/>
</dbReference>
<dbReference type="SMART" id="SM00645">
    <property type="entry name" value="Pept_C1"/>
    <property type="match status" value="1"/>
</dbReference>
<evidence type="ECO:0000259" key="4">
    <source>
        <dbReference type="SMART" id="SM00645"/>
    </source>
</evidence>
<dbReference type="PANTHER" id="PTHR12411">
    <property type="entry name" value="CYSTEINE PROTEASE FAMILY C1-RELATED"/>
    <property type="match status" value="1"/>
</dbReference>
<feature type="compositionally biased region" description="Polar residues" evidence="3">
    <location>
        <begin position="1"/>
        <end position="22"/>
    </location>
</feature>
<dbReference type="AlphaFoldDB" id="A0A024TDL6"/>
<dbReference type="Pfam" id="PF00112">
    <property type="entry name" value="Peptidase_C1"/>
    <property type="match status" value="1"/>
</dbReference>
<feature type="compositionally biased region" description="Low complexity" evidence="3">
    <location>
        <begin position="285"/>
        <end position="298"/>
    </location>
</feature>
<dbReference type="InterPro" id="IPR013128">
    <property type="entry name" value="Peptidase_C1A"/>
</dbReference>
<evidence type="ECO:0000256" key="2">
    <source>
        <dbReference type="ARBA" id="ARBA00023145"/>
    </source>
</evidence>
<dbReference type="VEuPathDB" id="FungiDB:H310_13514"/>
<dbReference type="GO" id="GO:0006508">
    <property type="term" value="P:proteolysis"/>
    <property type="evidence" value="ECO:0007669"/>
    <property type="project" value="InterPro"/>
</dbReference>
<dbReference type="GO" id="GO:0008234">
    <property type="term" value="F:cysteine-type peptidase activity"/>
    <property type="evidence" value="ECO:0007669"/>
    <property type="project" value="InterPro"/>
</dbReference>
<dbReference type="EMBL" id="KI914003">
    <property type="protein sequence ID" value="ETV92104.1"/>
    <property type="molecule type" value="Genomic_DNA"/>
</dbReference>
<evidence type="ECO:0000313" key="5">
    <source>
        <dbReference type="EMBL" id="ETV92104.1"/>
    </source>
</evidence>
<comment type="similarity">
    <text evidence="1">Belongs to the peptidase C1 family.</text>
</comment>
<proteinExistence type="inferred from homology"/>
<dbReference type="OrthoDB" id="124182at2759"/>
<dbReference type="Gene3D" id="3.90.70.10">
    <property type="entry name" value="Cysteine proteinases"/>
    <property type="match status" value="1"/>
</dbReference>
<dbReference type="SUPFAM" id="SSF54001">
    <property type="entry name" value="Cysteine proteinases"/>
    <property type="match status" value="1"/>
</dbReference>
<evidence type="ECO:0000256" key="3">
    <source>
        <dbReference type="SAM" id="MobiDB-lite"/>
    </source>
</evidence>
<dbReference type="InterPro" id="IPR000668">
    <property type="entry name" value="Peptidase_C1A_C"/>
</dbReference>
<dbReference type="InterPro" id="IPR025660">
    <property type="entry name" value="Pept_his_AS"/>
</dbReference>
<dbReference type="STRING" id="157072.A0A024TDL6"/>
<sequence length="311" mass="35100">MARSVKQLTSRTTLEDASTTPPQEHVAESDAQPKRANPIELFDRRGRPSPRLYNEQAKDPWIVALRAYLDDGAIPIDTHLLKLVTRNAQQYTIRQGIVCRYVTHETPLRNPELLVFAGHIGFTKRRERIRRTDYWLDWQQDWRNATHAGLFPQNIDWKNYREGVITHCPGSSSDHAVVAVGYDEKSYKLRNSWGDTWGERGYIRLQRGVGGRGMCNVAENIVYPKINRTPAPPRPAQCGSCTGCFYPFTRECLSHGKDYCDSNSASYGMIWCGAKPSSITATESTATMRTGTPYPTTTKASRTTTEPKLSA</sequence>
<keyword evidence="2" id="KW-0865">Zymogen</keyword>
<name>A0A024TDL6_9STRA</name>
<feature type="region of interest" description="Disordered" evidence="3">
    <location>
        <begin position="283"/>
        <end position="311"/>
    </location>
</feature>
<gene>
    <name evidence="5" type="ORF">H310_13514</name>
</gene>